<feature type="non-terminal residue" evidence="2">
    <location>
        <position position="55"/>
    </location>
</feature>
<feature type="compositionally biased region" description="Polar residues" evidence="1">
    <location>
        <begin position="1"/>
        <end position="11"/>
    </location>
</feature>
<dbReference type="AlphaFoldDB" id="A0ABD0QNB1"/>
<proteinExistence type="predicted"/>
<protein>
    <submittedName>
        <fullName evidence="2">Uncharacterized protein</fullName>
    </submittedName>
</protein>
<keyword evidence="3" id="KW-1185">Reference proteome</keyword>
<name>A0ABD0QNB1_CIRMR</name>
<accession>A0ABD0QNB1</accession>
<feature type="non-terminal residue" evidence="2">
    <location>
        <position position="1"/>
    </location>
</feature>
<sequence length="55" mass="5973">GAYQSISTASHVQERAHPAEREEQKPAVGPRPVQHQAAPSVDDEEEANSYDSDEA</sequence>
<dbReference type="EMBL" id="JAMKFB020000007">
    <property type="protein sequence ID" value="KAL0187667.1"/>
    <property type="molecule type" value="Genomic_DNA"/>
</dbReference>
<comment type="caution">
    <text evidence="2">The sequence shown here is derived from an EMBL/GenBank/DDBJ whole genome shotgun (WGS) entry which is preliminary data.</text>
</comment>
<evidence type="ECO:0000256" key="1">
    <source>
        <dbReference type="SAM" id="MobiDB-lite"/>
    </source>
</evidence>
<evidence type="ECO:0000313" key="3">
    <source>
        <dbReference type="Proteomes" id="UP001529510"/>
    </source>
</evidence>
<dbReference type="Proteomes" id="UP001529510">
    <property type="component" value="Unassembled WGS sequence"/>
</dbReference>
<feature type="compositionally biased region" description="Acidic residues" evidence="1">
    <location>
        <begin position="41"/>
        <end position="55"/>
    </location>
</feature>
<gene>
    <name evidence="2" type="ORF">M9458_014766</name>
</gene>
<reference evidence="2 3" key="1">
    <citation type="submission" date="2024-05" db="EMBL/GenBank/DDBJ databases">
        <title>Genome sequencing and assembly of Indian major carp, Cirrhinus mrigala (Hamilton, 1822).</title>
        <authorList>
            <person name="Mohindra V."/>
            <person name="Chowdhury L.M."/>
            <person name="Lal K."/>
            <person name="Jena J.K."/>
        </authorList>
    </citation>
    <scope>NUCLEOTIDE SEQUENCE [LARGE SCALE GENOMIC DNA]</scope>
    <source>
        <strain evidence="2">CM1030</strain>
        <tissue evidence="2">Blood</tissue>
    </source>
</reference>
<feature type="region of interest" description="Disordered" evidence="1">
    <location>
        <begin position="1"/>
        <end position="55"/>
    </location>
</feature>
<evidence type="ECO:0000313" key="2">
    <source>
        <dbReference type="EMBL" id="KAL0187667.1"/>
    </source>
</evidence>
<organism evidence="2 3">
    <name type="scientific">Cirrhinus mrigala</name>
    <name type="common">Mrigala</name>
    <dbReference type="NCBI Taxonomy" id="683832"/>
    <lineage>
        <taxon>Eukaryota</taxon>
        <taxon>Metazoa</taxon>
        <taxon>Chordata</taxon>
        <taxon>Craniata</taxon>
        <taxon>Vertebrata</taxon>
        <taxon>Euteleostomi</taxon>
        <taxon>Actinopterygii</taxon>
        <taxon>Neopterygii</taxon>
        <taxon>Teleostei</taxon>
        <taxon>Ostariophysi</taxon>
        <taxon>Cypriniformes</taxon>
        <taxon>Cyprinidae</taxon>
        <taxon>Labeoninae</taxon>
        <taxon>Labeonini</taxon>
        <taxon>Cirrhinus</taxon>
    </lineage>
</organism>
<feature type="compositionally biased region" description="Basic and acidic residues" evidence="1">
    <location>
        <begin position="12"/>
        <end position="25"/>
    </location>
</feature>